<feature type="domain" description="DUF6378" evidence="1">
    <location>
        <begin position="14"/>
        <end position="85"/>
    </location>
</feature>
<protein>
    <recommendedName>
        <fullName evidence="1">DUF6378 domain-containing protein</fullName>
    </recommendedName>
</protein>
<evidence type="ECO:0000259" key="1">
    <source>
        <dbReference type="Pfam" id="PF19905"/>
    </source>
</evidence>
<reference evidence="2 3" key="1">
    <citation type="journal article" date="2020" name="Nat. Microbiol.">
        <title>Lysogenic host-virus interactions in SAR11 marine bacteria.</title>
        <authorList>
            <person name="Morris R.M."/>
            <person name="Cain K.R."/>
            <person name="Hvorecny K.L."/>
            <person name="Kollman J.M."/>
        </authorList>
    </citation>
    <scope>NUCLEOTIDE SEQUENCE [LARGE SCALE GENOMIC DNA]</scope>
    <source>
        <strain evidence="2 3">NP1</strain>
    </source>
</reference>
<dbReference type="EMBL" id="CP038852">
    <property type="protein sequence ID" value="QIZ21550.1"/>
    <property type="molecule type" value="Genomic_DNA"/>
</dbReference>
<dbReference type="Proteomes" id="UP000501094">
    <property type="component" value="Chromosome"/>
</dbReference>
<evidence type="ECO:0000313" key="2">
    <source>
        <dbReference type="EMBL" id="QIZ21550.1"/>
    </source>
</evidence>
<dbReference type="Pfam" id="PF19905">
    <property type="entry name" value="DUF6378"/>
    <property type="match status" value="1"/>
</dbReference>
<proteinExistence type="predicted"/>
<sequence length="104" mass="12231">MTRKNLHNRLEELELSRQDQYGSFEENMQRIASSWSILLDKHLISPIEGWQVPLLYAQAKIIRSTHKFKEDSYDDALAYIVQAHDMHKKSEEDDLSSVETKPRT</sequence>
<dbReference type="InterPro" id="IPR045958">
    <property type="entry name" value="DUF6378"/>
</dbReference>
<keyword evidence="3" id="KW-1185">Reference proteome</keyword>
<organism evidence="2 3">
    <name type="scientific">Candidatus Pelagibacter giovannonii</name>
    <dbReference type="NCBI Taxonomy" id="2563896"/>
    <lineage>
        <taxon>Bacteria</taxon>
        <taxon>Pseudomonadati</taxon>
        <taxon>Pseudomonadota</taxon>
        <taxon>Alphaproteobacteria</taxon>
        <taxon>Candidatus Pelagibacterales</taxon>
        <taxon>Candidatus Pelagibacteraceae</taxon>
        <taxon>Candidatus Pelagibacter</taxon>
    </lineage>
</organism>
<evidence type="ECO:0000313" key="3">
    <source>
        <dbReference type="Proteomes" id="UP000501094"/>
    </source>
</evidence>
<accession>A0A6H1Q4X0</accession>
<name>A0A6H1Q4X0_9PROT</name>
<gene>
    <name evidence="2" type="ORF">E5R92_07120</name>
</gene>
<dbReference type="KEGG" id="peg:E5R92_07120"/>
<dbReference type="RefSeq" id="WP_168607406.1">
    <property type="nucleotide sequence ID" value="NZ_CP038852.1"/>
</dbReference>
<dbReference type="AlphaFoldDB" id="A0A6H1Q4X0"/>